<dbReference type="Gene3D" id="1.20.1740.10">
    <property type="entry name" value="Amino acid/polyamine transporter I"/>
    <property type="match status" value="1"/>
</dbReference>
<comment type="caution">
    <text evidence="7">The sequence shown here is derived from an EMBL/GenBank/DDBJ whole genome shotgun (WGS) entry which is preliminary data.</text>
</comment>
<accession>A0ABT3W9C4</accession>
<feature type="transmembrane region" description="Helical" evidence="6">
    <location>
        <begin position="426"/>
        <end position="445"/>
    </location>
</feature>
<keyword evidence="3 6" id="KW-0812">Transmembrane</keyword>
<feature type="transmembrane region" description="Helical" evidence="6">
    <location>
        <begin position="269"/>
        <end position="293"/>
    </location>
</feature>
<feature type="transmembrane region" description="Helical" evidence="6">
    <location>
        <begin position="160"/>
        <end position="180"/>
    </location>
</feature>
<dbReference type="PIRSF" id="PIRSF006060">
    <property type="entry name" value="AA_transporter"/>
    <property type="match status" value="1"/>
</dbReference>
<feature type="transmembrane region" description="Helical" evidence="6">
    <location>
        <begin position="192"/>
        <end position="212"/>
    </location>
</feature>
<protein>
    <submittedName>
        <fullName evidence="7">Amino acid permease</fullName>
    </submittedName>
</protein>
<dbReference type="EMBL" id="JANIDV010000001">
    <property type="protein sequence ID" value="MCX5615684.1"/>
    <property type="molecule type" value="Genomic_DNA"/>
</dbReference>
<sequence>MTLPFWQTKQVPPPESQNNGLKRVFGPWRLIAMGVGVTVGTGLFSLTGVAAGQNAGPAVVISFLIAAIAASFAGLCYAELAGMLPAGGSAYAYAYAGLGEIVAWIIGWDLILEYTVGAAAVASSASGYIASLLRGWNIIIDPRLLSPPMTTVTMPDGHTAQAWCNAPGMLLLFIITLMLMRGTNFSVRLNSLVVLVKILVIVGLIIVCTPFVDTSHFHPFMPANTGEFGQFGISGIMRAAGMAFFAYVGIDIVSTAAQDTKNPQRNMPIGILGSLLTCAVIYVVFSTILVGVVDYHALAHDPSPVATAMDRINMPWMAVLVKTGITFGFISVLFGLLIGQSRIAMNMAEDGLLPSFIARLHTGTSTPWTAHIITAVAAALLAGCVPIATLGEMTSIGTLLAFVIVCAGVTALRFRAPAAERSFRVPGGPFTVPLLGIISCGIVMGSMSPLTWVRLLIWLAVGFCVYFAYGIRKSRIRNNSTRQGGNL</sequence>
<reference evidence="7" key="1">
    <citation type="submission" date="2022-07" db="EMBL/GenBank/DDBJ databases">
        <title>Bombella genomes.</title>
        <authorList>
            <person name="Harer L."/>
            <person name="Styblova S."/>
            <person name="Ehrmann M."/>
        </authorList>
    </citation>
    <scope>NUCLEOTIDE SEQUENCE</scope>
    <source>
        <strain evidence="7">TMW 2.2559</strain>
    </source>
</reference>
<keyword evidence="4 6" id="KW-1133">Transmembrane helix</keyword>
<feature type="transmembrane region" description="Helical" evidence="6">
    <location>
        <begin position="58"/>
        <end position="80"/>
    </location>
</feature>
<dbReference type="Proteomes" id="UP001165633">
    <property type="component" value="Unassembled WGS sequence"/>
</dbReference>
<evidence type="ECO:0000256" key="2">
    <source>
        <dbReference type="ARBA" id="ARBA00022448"/>
    </source>
</evidence>
<feature type="transmembrane region" description="Helical" evidence="6">
    <location>
        <begin position="30"/>
        <end position="51"/>
    </location>
</feature>
<feature type="transmembrane region" description="Helical" evidence="6">
    <location>
        <begin position="92"/>
        <end position="111"/>
    </location>
</feature>
<evidence type="ECO:0000256" key="4">
    <source>
        <dbReference type="ARBA" id="ARBA00022989"/>
    </source>
</evidence>
<comment type="subcellular location">
    <subcellularLocation>
        <location evidence="1">Membrane</location>
        <topology evidence="1">Multi-pass membrane protein</topology>
    </subcellularLocation>
</comment>
<feature type="transmembrane region" description="Helical" evidence="6">
    <location>
        <begin position="451"/>
        <end position="469"/>
    </location>
</feature>
<evidence type="ECO:0000256" key="6">
    <source>
        <dbReference type="SAM" id="Phobius"/>
    </source>
</evidence>
<keyword evidence="2" id="KW-0813">Transport</keyword>
<evidence type="ECO:0000256" key="5">
    <source>
        <dbReference type="ARBA" id="ARBA00023136"/>
    </source>
</evidence>
<dbReference type="RefSeq" id="WP_266126677.1">
    <property type="nucleotide sequence ID" value="NZ_JANIDV010000001.1"/>
</dbReference>
<feature type="transmembrane region" description="Helical" evidence="6">
    <location>
        <begin position="118"/>
        <end position="140"/>
    </location>
</feature>
<keyword evidence="8" id="KW-1185">Reference proteome</keyword>
<organism evidence="7 8">
    <name type="scientific">Bombella dulcis</name>
    <dbReference type="NCBI Taxonomy" id="2967339"/>
    <lineage>
        <taxon>Bacteria</taxon>
        <taxon>Pseudomonadati</taxon>
        <taxon>Pseudomonadota</taxon>
        <taxon>Alphaproteobacteria</taxon>
        <taxon>Acetobacterales</taxon>
        <taxon>Acetobacteraceae</taxon>
        <taxon>Bombella</taxon>
    </lineage>
</organism>
<evidence type="ECO:0000256" key="1">
    <source>
        <dbReference type="ARBA" id="ARBA00004141"/>
    </source>
</evidence>
<dbReference type="PANTHER" id="PTHR43243">
    <property type="entry name" value="INNER MEMBRANE TRANSPORTER YGJI-RELATED"/>
    <property type="match status" value="1"/>
</dbReference>
<gene>
    <name evidence="7" type="ORF">NQF87_01630</name>
</gene>
<feature type="transmembrane region" description="Helical" evidence="6">
    <location>
        <begin position="232"/>
        <end position="257"/>
    </location>
</feature>
<evidence type="ECO:0000313" key="8">
    <source>
        <dbReference type="Proteomes" id="UP001165633"/>
    </source>
</evidence>
<dbReference type="Pfam" id="PF13520">
    <property type="entry name" value="AA_permease_2"/>
    <property type="match status" value="1"/>
</dbReference>
<feature type="transmembrane region" description="Helical" evidence="6">
    <location>
        <begin position="368"/>
        <end position="390"/>
    </location>
</feature>
<evidence type="ECO:0000256" key="3">
    <source>
        <dbReference type="ARBA" id="ARBA00022692"/>
    </source>
</evidence>
<feature type="transmembrane region" description="Helical" evidence="6">
    <location>
        <begin position="313"/>
        <end position="338"/>
    </location>
</feature>
<dbReference type="InterPro" id="IPR002293">
    <property type="entry name" value="AA/rel_permease1"/>
</dbReference>
<evidence type="ECO:0000313" key="7">
    <source>
        <dbReference type="EMBL" id="MCX5615684.1"/>
    </source>
</evidence>
<feature type="transmembrane region" description="Helical" evidence="6">
    <location>
        <begin position="396"/>
        <end position="414"/>
    </location>
</feature>
<proteinExistence type="predicted"/>
<name>A0ABT3W9C4_9PROT</name>
<keyword evidence="5 6" id="KW-0472">Membrane</keyword>
<dbReference type="PANTHER" id="PTHR43243:SF4">
    <property type="entry name" value="CATIONIC AMINO ACID TRANSPORTER 4"/>
    <property type="match status" value="1"/>
</dbReference>